<dbReference type="AlphaFoldDB" id="A0A1V1PAG9"/>
<dbReference type="EMBL" id="ATBP01000213">
    <property type="protein sequence ID" value="ETR71851.1"/>
    <property type="molecule type" value="Genomic_DNA"/>
</dbReference>
<evidence type="ECO:0000313" key="1">
    <source>
        <dbReference type="EMBL" id="ETR71851.1"/>
    </source>
</evidence>
<accession>A0A1V1PAG9</accession>
<proteinExistence type="predicted"/>
<name>A0A1V1PAG9_9BACT</name>
<sequence length="363" mass="42130">MNKSCAILISRQGIHPCNTTQWVAQTRKAIQWVQSNPFRLLTSLGQQTWEMLIFLAIQADLKQTIIIPAKDQSHFEKHKQTVLEQFYLKPKKIRFESIYGSDPKKLLYQRDARIISASDIIVPISIRKNGHMETLMNHHTRLHKEVMLMTDFQIDYQQGQSPIAYSLDKDFLSPDLFKLASHYLIHWTRTCNGPWPTERKYDYYQAVSSESAYPRNAYATLMNILSGKKIKASARHMPLKTPTVSFSGLPPHDAISLMRWRSRYCQMSFEPYGIGIDKTYAKSIGIKAVQYYLPNQKPKDIAPWLCQSVGKRSDWRLESEYRYQGDLDLATIPIDMQVCFCYRSEEAIEIQRQFGIKSIAMIS</sequence>
<comment type="caution">
    <text evidence="1">The sequence shown here is derived from an EMBL/GenBank/DDBJ whole genome shotgun (WGS) entry which is preliminary data.</text>
</comment>
<protein>
    <submittedName>
        <fullName evidence="1">Uncharacterized protein</fullName>
    </submittedName>
</protein>
<gene>
    <name evidence="1" type="ORF">OMM_02171</name>
</gene>
<evidence type="ECO:0000313" key="2">
    <source>
        <dbReference type="Proteomes" id="UP000189670"/>
    </source>
</evidence>
<reference evidence="2" key="1">
    <citation type="submission" date="2012-11" db="EMBL/GenBank/DDBJ databases">
        <authorList>
            <person name="Lucero-Rivera Y.E."/>
            <person name="Tovar-Ramirez D."/>
        </authorList>
    </citation>
    <scope>NUCLEOTIDE SEQUENCE [LARGE SCALE GENOMIC DNA]</scope>
    <source>
        <strain evidence="2">Araruama</strain>
    </source>
</reference>
<organism evidence="1 2">
    <name type="scientific">Candidatus Magnetoglobus multicellularis str. Araruama</name>
    <dbReference type="NCBI Taxonomy" id="890399"/>
    <lineage>
        <taxon>Bacteria</taxon>
        <taxon>Pseudomonadati</taxon>
        <taxon>Thermodesulfobacteriota</taxon>
        <taxon>Desulfobacteria</taxon>
        <taxon>Desulfobacterales</taxon>
        <taxon>Desulfobacteraceae</taxon>
        <taxon>Candidatus Magnetoglobus</taxon>
    </lineage>
</organism>
<dbReference type="Proteomes" id="UP000189670">
    <property type="component" value="Unassembled WGS sequence"/>
</dbReference>